<feature type="chain" id="PRO_5042106308" evidence="1">
    <location>
        <begin position="25"/>
        <end position="225"/>
    </location>
</feature>
<name>A0AAD2FMX1_9STRA</name>
<gene>
    <name evidence="2" type="ORF">CYCCA115_LOCUS10734</name>
</gene>
<sequence>MIKPRFSLLLILVTAAVTIAPSQGCPYIRSLQEKQSGNGGGPGGGGQDNEIYVQELLDSHSMIDREVTHNDDGSITTKTFSDDAQVAGWLQVHVAEMKARVDESMDVRSWDPFFVSLVEHHEEMSVEISNLSNGVQVELSASTDCGQSLIEAHTEVVSLFVETGREESSKAHDAPEACDIMSTASPMQAPSAPSDEIGNSTKFASSAESQGLFVIMLVASIVVML</sequence>
<keyword evidence="3" id="KW-1185">Reference proteome</keyword>
<keyword evidence="1" id="KW-0732">Signal</keyword>
<accession>A0AAD2FMX1</accession>
<feature type="signal peptide" evidence="1">
    <location>
        <begin position="1"/>
        <end position="24"/>
    </location>
</feature>
<protein>
    <submittedName>
        <fullName evidence="2">Uncharacterized protein</fullName>
    </submittedName>
</protein>
<proteinExistence type="predicted"/>
<evidence type="ECO:0000256" key="1">
    <source>
        <dbReference type="SAM" id="SignalP"/>
    </source>
</evidence>
<organism evidence="2 3">
    <name type="scientific">Cylindrotheca closterium</name>
    <dbReference type="NCBI Taxonomy" id="2856"/>
    <lineage>
        <taxon>Eukaryota</taxon>
        <taxon>Sar</taxon>
        <taxon>Stramenopiles</taxon>
        <taxon>Ochrophyta</taxon>
        <taxon>Bacillariophyta</taxon>
        <taxon>Bacillariophyceae</taxon>
        <taxon>Bacillariophycidae</taxon>
        <taxon>Bacillariales</taxon>
        <taxon>Bacillariaceae</taxon>
        <taxon>Cylindrotheca</taxon>
    </lineage>
</organism>
<dbReference type="EMBL" id="CAKOGP040001714">
    <property type="protein sequence ID" value="CAJ1946592.1"/>
    <property type="molecule type" value="Genomic_DNA"/>
</dbReference>
<dbReference type="AlphaFoldDB" id="A0AAD2FMX1"/>
<dbReference type="Proteomes" id="UP001295423">
    <property type="component" value="Unassembled WGS sequence"/>
</dbReference>
<evidence type="ECO:0000313" key="3">
    <source>
        <dbReference type="Proteomes" id="UP001295423"/>
    </source>
</evidence>
<comment type="caution">
    <text evidence="2">The sequence shown here is derived from an EMBL/GenBank/DDBJ whole genome shotgun (WGS) entry which is preliminary data.</text>
</comment>
<evidence type="ECO:0000313" key="2">
    <source>
        <dbReference type="EMBL" id="CAJ1946592.1"/>
    </source>
</evidence>
<reference evidence="2" key="1">
    <citation type="submission" date="2023-08" db="EMBL/GenBank/DDBJ databases">
        <authorList>
            <person name="Audoor S."/>
            <person name="Bilcke G."/>
        </authorList>
    </citation>
    <scope>NUCLEOTIDE SEQUENCE</scope>
</reference>